<dbReference type="RefSeq" id="XP_027611592.1">
    <property type="nucleotide sequence ID" value="XM_027755791.1"/>
</dbReference>
<accession>A0A401GES8</accession>
<sequence>MPFVEATHSLFFVQVKVLPGLPATVGGDLSMLFVATVTRTALSLDFSEHSRSLECSLPSDSPGAEELTRYIPEYIPHGEMCFDGVSKLR</sequence>
<dbReference type="AlphaFoldDB" id="A0A401GES8"/>
<dbReference type="Proteomes" id="UP000287166">
    <property type="component" value="Unassembled WGS sequence"/>
</dbReference>
<keyword evidence="2" id="KW-1185">Reference proteome</keyword>
<proteinExistence type="predicted"/>
<reference evidence="1 2" key="1">
    <citation type="journal article" date="2018" name="Sci. Rep.">
        <title>Genome sequence of the cauliflower mushroom Sparassis crispa (Hanabiratake) and its association with beneficial usage.</title>
        <authorList>
            <person name="Kiyama R."/>
            <person name="Furutani Y."/>
            <person name="Kawaguchi K."/>
            <person name="Nakanishi T."/>
        </authorList>
    </citation>
    <scope>NUCLEOTIDE SEQUENCE [LARGE SCALE GENOMIC DNA]</scope>
</reference>
<evidence type="ECO:0000313" key="2">
    <source>
        <dbReference type="Proteomes" id="UP000287166"/>
    </source>
</evidence>
<dbReference type="EMBL" id="BFAD01000003">
    <property type="protein sequence ID" value="GBE80679.1"/>
    <property type="molecule type" value="Genomic_DNA"/>
</dbReference>
<organism evidence="1 2">
    <name type="scientific">Sparassis crispa</name>
    <dbReference type="NCBI Taxonomy" id="139825"/>
    <lineage>
        <taxon>Eukaryota</taxon>
        <taxon>Fungi</taxon>
        <taxon>Dikarya</taxon>
        <taxon>Basidiomycota</taxon>
        <taxon>Agaricomycotina</taxon>
        <taxon>Agaricomycetes</taxon>
        <taxon>Polyporales</taxon>
        <taxon>Sparassidaceae</taxon>
        <taxon>Sparassis</taxon>
    </lineage>
</organism>
<gene>
    <name evidence="1" type="ORF">SCP_0303980</name>
</gene>
<name>A0A401GES8_9APHY</name>
<dbReference type="GeneID" id="38777596"/>
<evidence type="ECO:0000313" key="1">
    <source>
        <dbReference type="EMBL" id="GBE80679.1"/>
    </source>
</evidence>
<comment type="caution">
    <text evidence="1">The sequence shown here is derived from an EMBL/GenBank/DDBJ whole genome shotgun (WGS) entry which is preliminary data.</text>
</comment>
<protein>
    <submittedName>
        <fullName evidence="1">Uncharacterized protein</fullName>
    </submittedName>
</protein>
<dbReference type="InParanoid" id="A0A401GES8"/>